<dbReference type="PROSITE" id="PS50109">
    <property type="entry name" value="HIS_KIN"/>
    <property type="match status" value="1"/>
</dbReference>
<keyword evidence="7" id="KW-0812">Transmembrane</keyword>
<dbReference type="SUPFAM" id="SSF55874">
    <property type="entry name" value="ATPase domain of HSP90 chaperone/DNA topoisomerase II/histidine kinase"/>
    <property type="match status" value="1"/>
</dbReference>
<dbReference type="SUPFAM" id="SSF47384">
    <property type="entry name" value="Homodimeric domain of signal transducing histidine kinase"/>
    <property type="match status" value="1"/>
</dbReference>
<dbReference type="Pfam" id="PF02518">
    <property type="entry name" value="HATPase_c"/>
    <property type="match status" value="1"/>
</dbReference>
<comment type="caution">
    <text evidence="21">The sequence shown here is derived from an EMBL/GenBank/DDBJ whole genome shotgun (WGS) entry which is preliminary data.</text>
</comment>
<dbReference type="CDD" id="cd00082">
    <property type="entry name" value="HisKA"/>
    <property type="match status" value="1"/>
</dbReference>
<evidence type="ECO:0000256" key="5">
    <source>
        <dbReference type="ARBA" id="ARBA00022553"/>
    </source>
</evidence>
<dbReference type="InterPro" id="IPR000700">
    <property type="entry name" value="PAS-assoc_C"/>
</dbReference>
<dbReference type="PROSITE" id="PS50110">
    <property type="entry name" value="RESPONSE_REGULATORY"/>
    <property type="match status" value="1"/>
</dbReference>
<dbReference type="SMART" id="SM00448">
    <property type="entry name" value="REC"/>
    <property type="match status" value="1"/>
</dbReference>
<feature type="domain" description="Response regulatory" evidence="17">
    <location>
        <begin position="797"/>
        <end position="912"/>
    </location>
</feature>
<dbReference type="CDD" id="cd00130">
    <property type="entry name" value="PAS"/>
    <property type="match status" value="3"/>
</dbReference>
<dbReference type="InterPro" id="IPR036641">
    <property type="entry name" value="HPT_dom_sf"/>
</dbReference>
<evidence type="ECO:0000256" key="1">
    <source>
        <dbReference type="ARBA" id="ARBA00000085"/>
    </source>
</evidence>
<keyword evidence="8" id="KW-0547">Nucleotide-binding</keyword>
<keyword evidence="12" id="KW-0902">Two-component regulatory system</keyword>
<evidence type="ECO:0000256" key="7">
    <source>
        <dbReference type="ARBA" id="ARBA00022692"/>
    </source>
</evidence>
<evidence type="ECO:0000259" key="16">
    <source>
        <dbReference type="PROSITE" id="PS50109"/>
    </source>
</evidence>
<dbReference type="EC" id="2.7.13.3" evidence="3"/>
<dbReference type="InterPro" id="IPR004358">
    <property type="entry name" value="Sig_transdc_His_kin-like_C"/>
</dbReference>
<evidence type="ECO:0000259" key="20">
    <source>
        <dbReference type="PROSITE" id="PS50894"/>
    </source>
</evidence>
<dbReference type="InterPro" id="IPR001789">
    <property type="entry name" value="Sig_transdc_resp-reg_receiver"/>
</dbReference>
<comment type="catalytic activity">
    <reaction evidence="1">
        <text>ATP + protein L-histidine = ADP + protein N-phospho-L-histidine.</text>
        <dbReference type="EC" id="2.7.13.3"/>
    </reaction>
</comment>
<dbReference type="SMART" id="SM00388">
    <property type="entry name" value="HisKA"/>
    <property type="match status" value="1"/>
</dbReference>
<evidence type="ECO:0000259" key="17">
    <source>
        <dbReference type="PROSITE" id="PS50110"/>
    </source>
</evidence>
<keyword evidence="4" id="KW-1003">Cell membrane</keyword>
<dbReference type="SMART" id="SM00086">
    <property type="entry name" value="PAC"/>
    <property type="match status" value="3"/>
</dbReference>
<dbReference type="SMART" id="SM00091">
    <property type="entry name" value="PAS"/>
    <property type="match status" value="3"/>
</dbReference>
<comment type="subcellular location">
    <subcellularLocation>
        <location evidence="2">Cell membrane</location>
        <topology evidence="2">Multi-pass membrane protein</topology>
    </subcellularLocation>
</comment>
<dbReference type="FunFam" id="3.30.565.10:FF:000010">
    <property type="entry name" value="Sensor histidine kinase RcsC"/>
    <property type="match status" value="1"/>
</dbReference>
<dbReference type="Pfam" id="PF13426">
    <property type="entry name" value="PAS_9"/>
    <property type="match status" value="1"/>
</dbReference>
<dbReference type="InterPro" id="IPR008207">
    <property type="entry name" value="Sig_transdc_His_kin_Hpt_dom"/>
</dbReference>
<dbReference type="PRINTS" id="PR00344">
    <property type="entry name" value="BCTRLSENSOR"/>
</dbReference>
<evidence type="ECO:0000256" key="3">
    <source>
        <dbReference type="ARBA" id="ARBA00012438"/>
    </source>
</evidence>
<dbReference type="InterPro" id="IPR003661">
    <property type="entry name" value="HisK_dim/P_dom"/>
</dbReference>
<feature type="domain" description="HPt" evidence="20">
    <location>
        <begin position="935"/>
        <end position="1029"/>
    </location>
</feature>
<evidence type="ECO:0000256" key="12">
    <source>
        <dbReference type="ARBA" id="ARBA00023012"/>
    </source>
</evidence>
<dbReference type="Gene3D" id="1.20.120.160">
    <property type="entry name" value="HPT domain"/>
    <property type="match status" value="1"/>
</dbReference>
<keyword evidence="11" id="KW-1133">Transmembrane helix</keyword>
<dbReference type="Gene3D" id="1.10.287.130">
    <property type="match status" value="1"/>
</dbReference>
<keyword evidence="22" id="KW-1185">Reference proteome</keyword>
<dbReference type="NCBIfam" id="TIGR00229">
    <property type="entry name" value="sensory_box"/>
    <property type="match status" value="3"/>
</dbReference>
<dbReference type="Pfam" id="PF00512">
    <property type="entry name" value="HisKA"/>
    <property type="match status" value="1"/>
</dbReference>
<dbReference type="InterPro" id="IPR035965">
    <property type="entry name" value="PAS-like_dom_sf"/>
</dbReference>
<evidence type="ECO:0000259" key="18">
    <source>
        <dbReference type="PROSITE" id="PS50112"/>
    </source>
</evidence>
<dbReference type="AlphaFoldDB" id="A0A7C9F2U0"/>
<dbReference type="PANTHER" id="PTHR45339">
    <property type="entry name" value="HYBRID SIGNAL TRANSDUCTION HISTIDINE KINASE J"/>
    <property type="match status" value="1"/>
</dbReference>
<dbReference type="CDD" id="cd00088">
    <property type="entry name" value="HPT"/>
    <property type="match status" value="1"/>
</dbReference>
<evidence type="ECO:0000256" key="8">
    <source>
        <dbReference type="ARBA" id="ARBA00022741"/>
    </source>
</evidence>
<evidence type="ECO:0000256" key="13">
    <source>
        <dbReference type="ARBA" id="ARBA00023136"/>
    </source>
</evidence>
<evidence type="ECO:0000256" key="14">
    <source>
        <dbReference type="PROSITE-ProRule" id="PRU00110"/>
    </source>
</evidence>
<dbReference type="PROSITE" id="PS50113">
    <property type="entry name" value="PAC"/>
    <property type="match status" value="1"/>
</dbReference>
<dbReference type="SMART" id="SM00387">
    <property type="entry name" value="HATPase_c"/>
    <property type="match status" value="1"/>
</dbReference>
<keyword evidence="5 15" id="KW-0597">Phosphoprotein</keyword>
<evidence type="ECO:0000256" key="2">
    <source>
        <dbReference type="ARBA" id="ARBA00004651"/>
    </source>
</evidence>
<dbReference type="FunFam" id="1.10.287.130:FF:000004">
    <property type="entry name" value="Ethylene receptor 1"/>
    <property type="match status" value="1"/>
</dbReference>
<dbReference type="InterPro" id="IPR036890">
    <property type="entry name" value="HATPase_C_sf"/>
</dbReference>
<dbReference type="GO" id="GO:0005524">
    <property type="term" value="F:ATP binding"/>
    <property type="evidence" value="ECO:0007669"/>
    <property type="project" value="UniProtKB-KW"/>
</dbReference>
<name>A0A7C9F2U0_9BACT</name>
<dbReference type="InterPro" id="IPR003594">
    <property type="entry name" value="HATPase_dom"/>
</dbReference>
<dbReference type="Gene3D" id="3.30.565.10">
    <property type="entry name" value="Histidine kinase-like ATPase, C-terminal domain"/>
    <property type="match status" value="1"/>
</dbReference>
<dbReference type="GO" id="GO:0005886">
    <property type="term" value="C:plasma membrane"/>
    <property type="evidence" value="ECO:0007669"/>
    <property type="project" value="UniProtKB-SubCell"/>
</dbReference>
<evidence type="ECO:0000256" key="4">
    <source>
        <dbReference type="ARBA" id="ARBA00022475"/>
    </source>
</evidence>
<dbReference type="Gene3D" id="3.30.450.40">
    <property type="match status" value="1"/>
</dbReference>
<dbReference type="InterPro" id="IPR001610">
    <property type="entry name" value="PAC"/>
</dbReference>
<evidence type="ECO:0000256" key="11">
    <source>
        <dbReference type="ARBA" id="ARBA00022989"/>
    </source>
</evidence>
<proteinExistence type="predicted"/>
<feature type="domain" description="Histidine kinase" evidence="16">
    <location>
        <begin position="553"/>
        <end position="774"/>
    </location>
</feature>
<evidence type="ECO:0000256" key="10">
    <source>
        <dbReference type="ARBA" id="ARBA00022840"/>
    </source>
</evidence>
<dbReference type="InterPro" id="IPR000014">
    <property type="entry name" value="PAS"/>
</dbReference>
<dbReference type="CDD" id="cd17546">
    <property type="entry name" value="REC_hyHK_CKI1_RcsC-like"/>
    <property type="match status" value="1"/>
</dbReference>
<dbReference type="InterPro" id="IPR036097">
    <property type="entry name" value="HisK_dim/P_sf"/>
</dbReference>
<feature type="domain" description="PAS" evidence="18">
    <location>
        <begin position="412"/>
        <end position="482"/>
    </location>
</feature>
<reference evidence="21 22" key="1">
    <citation type="submission" date="2019-10" db="EMBL/GenBank/DDBJ databases">
        <title>Draft Genome Sequence of Cytophagaceae sp. SJW1-29.</title>
        <authorList>
            <person name="Choi A."/>
        </authorList>
    </citation>
    <scope>NUCLEOTIDE SEQUENCE [LARGE SCALE GENOMIC DNA]</scope>
    <source>
        <strain evidence="21 22">SJW1-29</strain>
    </source>
</reference>
<dbReference type="RefSeq" id="WP_152758133.1">
    <property type="nucleotide sequence ID" value="NZ_WHLY01000002.1"/>
</dbReference>
<dbReference type="SUPFAM" id="SSF55785">
    <property type="entry name" value="PYP-like sensor domain (PAS domain)"/>
    <property type="match status" value="3"/>
</dbReference>
<dbReference type="InterPro" id="IPR005467">
    <property type="entry name" value="His_kinase_dom"/>
</dbReference>
<dbReference type="GO" id="GO:0000155">
    <property type="term" value="F:phosphorelay sensor kinase activity"/>
    <property type="evidence" value="ECO:0007669"/>
    <property type="project" value="InterPro"/>
</dbReference>
<protein>
    <recommendedName>
        <fullName evidence="3">histidine kinase</fullName>
        <ecNumber evidence="3">2.7.13.3</ecNumber>
    </recommendedName>
</protein>
<feature type="modified residue" description="4-aspartylphosphate" evidence="15">
    <location>
        <position position="846"/>
    </location>
</feature>
<evidence type="ECO:0000313" key="21">
    <source>
        <dbReference type="EMBL" id="MPR33125.1"/>
    </source>
</evidence>
<dbReference type="SUPFAM" id="SSF55781">
    <property type="entry name" value="GAF domain-like"/>
    <property type="match status" value="1"/>
</dbReference>
<dbReference type="PANTHER" id="PTHR45339:SF1">
    <property type="entry name" value="HYBRID SIGNAL TRANSDUCTION HISTIDINE KINASE J"/>
    <property type="match status" value="1"/>
</dbReference>
<dbReference type="SUPFAM" id="SSF47226">
    <property type="entry name" value="Histidine-containing phosphotransfer domain, HPT domain"/>
    <property type="match status" value="1"/>
</dbReference>
<accession>A0A7C9F2U0</accession>
<dbReference type="Proteomes" id="UP000479293">
    <property type="component" value="Unassembled WGS sequence"/>
</dbReference>
<feature type="domain" description="PAS" evidence="18">
    <location>
        <begin position="288"/>
        <end position="341"/>
    </location>
</feature>
<dbReference type="Pfam" id="PF08447">
    <property type="entry name" value="PAS_3"/>
    <property type="match status" value="1"/>
</dbReference>
<dbReference type="Gene3D" id="3.30.450.20">
    <property type="entry name" value="PAS domain"/>
    <property type="match status" value="3"/>
</dbReference>
<keyword evidence="10" id="KW-0067">ATP-binding</keyword>
<dbReference type="Pfam" id="PF01627">
    <property type="entry name" value="Hpt"/>
    <property type="match status" value="1"/>
</dbReference>
<dbReference type="PROSITE" id="PS50894">
    <property type="entry name" value="HPT"/>
    <property type="match status" value="1"/>
</dbReference>
<dbReference type="PROSITE" id="PS50112">
    <property type="entry name" value="PAS"/>
    <property type="match status" value="3"/>
</dbReference>
<feature type="domain" description="PAC" evidence="19">
    <location>
        <begin position="359"/>
        <end position="411"/>
    </location>
</feature>
<gene>
    <name evidence="21" type="ORF">GBK04_07085</name>
</gene>
<evidence type="ECO:0000256" key="6">
    <source>
        <dbReference type="ARBA" id="ARBA00022679"/>
    </source>
</evidence>
<sequence>MNHIPIPENEKERLRALKNYHILDTHPEEEFDRLTKMASIVCGTPISLITLLDEERQWFKSNVGMHVGEGPRRDSFCQYALMEDALMEIKDTWEDERFVDNPLVTGPPNMRYYAGYPLIDPDGYALGAFCVIDREPNELDCQQQKILALLAEEAVSQIVARKEKILLKNYEKLFLESIDMIAIGGSDGYFRKINPAFHKTLGWTDKQIMSRPFYSFIHPDDVETTKSVLHALNQEGKVLNFTNRFRTLGGEYKYLQWIATPDTENDNLYAIGRDITEYTKIQNELIQVSDFHEKILNGTNYTIISTDTQGTITTFNRGAEIMLDYDATEVVNRMNLVDFIQDRVEFDTLLTKPNSADTEADSWTFIKKNGTPLVVELTISELESDGKDITGYLAVGKDITTRNAALNQLEISERRHRAFFENSQSLMCTHDLKGNFLSINPAGIEMMGYTFGEMLIRSLHDIVVPQHRDDIDIYLQEIAKNGSLKGLMQILDKDGEKRTWMYNNVLSEFADGRKYVIGNAVDLTSRINMEKELLKAKETAEQNARAKDIFLANMSHEIRTPMNAIMGFANLLNYKPLTEEQKEYAQSICTASENLLGIINDILDLSKIESGHLTIEEIPFSLNGLIKNVKAVQQQKATEKGLRLDVFVGDAVPDFMVGDPTRLNQILLNLVSNALKFTEKGSVKVLVELKEESQSEYVIRFSVSDTGIGIPEDKLTTIFERFTQADTDTTRKYGGTGLGLSISKLLIELQKGSISVESRLNEGSTFYFTMPFRKAPEQAAAQVQVKPAQPVSATRLKVLLVEDNVLNQRLATRVLENLGFEPDLAENGKIATQKVAQNNYNVILMDLQMPEMDGYQATEFIRNELKSTVPIIAMTAHSLVGERDKCLTVGMDDYLPKPFVPADLFNKITTLATADVPSGHSLVDLTYLNEISGNNKEFEHEMIELFIHQAPAELEIIEKAIRDANHMIVAEVAHKLKSSYSMLGIRDDGLVKELEHQGNTEVPLHEIRVNYEKLAQITRKVIEELKNLP</sequence>
<evidence type="ECO:0000256" key="9">
    <source>
        <dbReference type="ARBA" id="ARBA00022777"/>
    </source>
</evidence>
<dbReference type="SUPFAM" id="SSF52172">
    <property type="entry name" value="CheY-like"/>
    <property type="match status" value="1"/>
</dbReference>
<evidence type="ECO:0000259" key="19">
    <source>
        <dbReference type="PROSITE" id="PS50113"/>
    </source>
</evidence>
<evidence type="ECO:0000256" key="15">
    <source>
        <dbReference type="PROSITE-ProRule" id="PRU00169"/>
    </source>
</evidence>
<dbReference type="Pfam" id="PF00072">
    <property type="entry name" value="Response_reg"/>
    <property type="match status" value="1"/>
</dbReference>
<organism evidence="21 22">
    <name type="scientific">Salmonirosea aquatica</name>
    <dbReference type="NCBI Taxonomy" id="2654236"/>
    <lineage>
        <taxon>Bacteria</taxon>
        <taxon>Pseudomonadati</taxon>
        <taxon>Bacteroidota</taxon>
        <taxon>Cytophagia</taxon>
        <taxon>Cytophagales</taxon>
        <taxon>Spirosomataceae</taxon>
        <taxon>Salmonirosea</taxon>
    </lineage>
</organism>
<dbReference type="Gene3D" id="3.40.50.2300">
    <property type="match status" value="1"/>
</dbReference>
<evidence type="ECO:0000313" key="22">
    <source>
        <dbReference type="Proteomes" id="UP000479293"/>
    </source>
</evidence>
<dbReference type="InterPro" id="IPR029016">
    <property type="entry name" value="GAF-like_dom_sf"/>
</dbReference>
<dbReference type="Pfam" id="PF13188">
    <property type="entry name" value="PAS_8"/>
    <property type="match status" value="1"/>
</dbReference>
<dbReference type="InterPro" id="IPR011006">
    <property type="entry name" value="CheY-like_superfamily"/>
</dbReference>
<dbReference type="CDD" id="cd16922">
    <property type="entry name" value="HATPase_EvgS-ArcB-TorS-like"/>
    <property type="match status" value="1"/>
</dbReference>
<feature type="domain" description="PAS" evidence="18">
    <location>
        <begin position="187"/>
        <end position="236"/>
    </location>
</feature>
<dbReference type="EMBL" id="WHLY01000002">
    <property type="protein sequence ID" value="MPR33125.1"/>
    <property type="molecule type" value="Genomic_DNA"/>
</dbReference>
<keyword evidence="13" id="KW-0472">Membrane</keyword>
<keyword evidence="6" id="KW-0808">Transferase</keyword>
<dbReference type="InterPro" id="IPR013655">
    <property type="entry name" value="PAS_fold_3"/>
</dbReference>
<feature type="modified residue" description="Phosphohistidine" evidence="14">
    <location>
        <position position="974"/>
    </location>
</feature>
<keyword evidence="9" id="KW-0418">Kinase</keyword>